<name>A0A2X4XTV0_SERPL</name>
<organism evidence="2 3">
    <name type="scientific">Serratia plymuthica</name>
    <dbReference type="NCBI Taxonomy" id="82996"/>
    <lineage>
        <taxon>Bacteria</taxon>
        <taxon>Pseudomonadati</taxon>
        <taxon>Pseudomonadota</taxon>
        <taxon>Gammaproteobacteria</taxon>
        <taxon>Enterobacterales</taxon>
        <taxon>Yersiniaceae</taxon>
        <taxon>Serratia</taxon>
    </lineage>
</organism>
<evidence type="ECO:0000313" key="3">
    <source>
        <dbReference type="Proteomes" id="UP000248897"/>
    </source>
</evidence>
<proteinExistence type="predicted"/>
<dbReference type="Proteomes" id="UP000248897">
    <property type="component" value="Chromosome 1"/>
</dbReference>
<protein>
    <submittedName>
        <fullName evidence="2">Probable efflux pump periplasmic linker ttgA</fullName>
    </submittedName>
</protein>
<dbReference type="Gene3D" id="2.40.420.20">
    <property type="match status" value="1"/>
</dbReference>
<evidence type="ECO:0000259" key="1">
    <source>
        <dbReference type="Pfam" id="PF25967"/>
    </source>
</evidence>
<reference evidence="2 3" key="1">
    <citation type="submission" date="2018-06" db="EMBL/GenBank/DDBJ databases">
        <authorList>
            <consortium name="Pathogen Informatics"/>
            <person name="Doyle S."/>
        </authorList>
    </citation>
    <scope>NUCLEOTIDE SEQUENCE [LARGE SCALE GENOMIC DNA]</scope>
    <source>
        <strain evidence="2 3">NCTC12961</strain>
    </source>
</reference>
<evidence type="ECO:0000313" key="2">
    <source>
        <dbReference type="EMBL" id="SQI40144.1"/>
    </source>
</evidence>
<dbReference type="EMBL" id="LS483469">
    <property type="protein sequence ID" value="SQI40144.1"/>
    <property type="molecule type" value="Genomic_DNA"/>
</dbReference>
<dbReference type="Pfam" id="PF25967">
    <property type="entry name" value="RND-MFP_C"/>
    <property type="match status" value="1"/>
</dbReference>
<sequence length="51" mass="5242">MIGSNWLVSKGLNDGDRLIVEGTNKVAAGVEVKAVEVQKQTATGTANGGEQ</sequence>
<feature type="domain" description="Multidrug resistance protein MdtA-like C-terminal permuted SH3" evidence="1">
    <location>
        <begin position="2"/>
        <end position="24"/>
    </location>
</feature>
<dbReference type="InterPro" id="IPR058627">
    <property type="entry name" value="MdtA-like_C"/>
</dbReference>
<accession>A0A2X4XTV0</accession>
<gene>
    <name evidence="2" type="primary">ttgA</name>
    <name evidence="2" type="ORF">NCTC12961_03062</name>
</gene>
<dbReference type="AlphaFoldDB" id="A0A2X4XTV0"/>